<feature type="region of interest" description="Disordered" evidence="2">
    <location>
        <begin position="160"/>
        <end position="181"/>
    </location>
</feature>
<dbReference type="Gene3D" id="3.40.390.10">
    <property type="entry name" value="Collagenase (Catalytic Domain)"/>
    <property type="match status" value="1"/>
</dbReference>
<keyword evidence="3" id="KW-0812">Transmembrane</keyword>
<accession>A0A6B1D6W8</accession>
<feature type="domain" description="SH3b" evidence="4">
    <location>
        <begin position="199"/>
        <end position="249"/>
    </location>
</feature>
<sequence length="608" mass="67987">MASRFLLLTSIGRKWKIPSLAPGSITSRSAPRTYRFGHETVSEPVFKIGKRELSFRMRRLLRFLLLTALAVYLTLFLSGPRISVQQTIALAQNTEANLKIIENRLLALSNALDWRNIGFNREKSAEDWILILETRIQKLEERLFIRSDWRNQAQSLWEQNEAQVSRSQEETASPTPTAIPTPTRITIGKVLVVHVQLGNVRTGPGMDYDIIGKVQEGDRLVDVMDESGGWYRFCCVDGDTLGWLHSSLVTAYHTGAGPPPHLNADPYYQKYLDAGGIPILAPESVPNEELRRAQATLFSMVTDRPDLLDVLAAQNTRILLYDRERGGPSQLPEFADYSESDVAGLFGETSYGGAVVAPAMTTYHCNDILIHEIAHALDYAIRIQDWETNREPGFKQARNQAYLSAMEAGLWAGRYESTVSHEYWAEMVVHWLRPDVFRTQFGLSDLSELDSKAARLLEQYLGKPTLPDFCKTRQFAIRGRVLDDRGNPIPEVWVTLSALSREGNGAVSLRHFADVVAKRTGMDGKFWIVEAVDPGLLEAADFFTLGIWRGEPAEWSAACSIAGLAGRNKTVVKGLGQELHIEVTGEDLSGYTLTVPTGFDWSPLMECQ</sequence>
<comment type="caution">
    <text evidence="5">The sequence shown here is derived from an EMBL/GenBank/DDBJ whole genome shotgun (WGS) entry which is preliminary data.</text>
</comment>
<evidence type="ECO:0000256" key="2">
    <source>
        <dbReference type="SAM" id="MobiDB-lite"/>
    </source>
</evidence>
<protein>
    <submittedName>
        <fullName evidence="5">SH3 domain-containing protein</fullName>
    </submittedName>
</protein>
<organism evidence="5">
    <name type="scientific">Caldilineaceae bacterium SB0661_bin_32</name>
    <dbReference type="NCBI Taxonomy" id="2605255"/>
    <lineage>
        <taxon>Bacteria</taxon>
        <taxon>Bacillati</taxon>
        <taxon>Chloroflexota</taxon>
        <taxon>Caldilineae</taxon>
        <taxon>Caldilineales</taxon>
        <taxon>Caldilineaceae</taxon>
    </lineage>
</organism>
<gene>
    <name evidence="5" type="ORF">F4X14_12185</name>
</gene>
<evidence type="ECO:0000313" key="5">
    <source>
        <dbReference type="EMBL" id="MYC95720.1"/>
    </source>
</evidence>
<dbReference type="Gene3D" id="2.30.30.40">
    <property type="entry name" value="SH3 Domains"/>
    <property type="match status" value="1"/>
</dbReference>
<evidence type="ECO:0000256" key="1">
    <source>
        <dbReference type="SAM" id="Coils"/>
    </source>
</evidence>
<keyword evidence="1" id="KW-0175">Coiled coil</keyword>
<evidence type="ECO:0000256" key="3">
    <source>
        <dbReference type="SAM" id="Phobius"/>
    </source>
</evidence>
<dbReference type="AlphaFoldDB" id="A0A6B1D6W8"/>
<feature type="compositionally biased region" description="Low complexity" evidence="2">
    <location>
        <begin position="171"/>
        <end position="181"/>
    </location>
</feature>
<keyword evidence="3" id="KW-0472">Membrane</keyword>
<dbReference type="EMBL" id="VXMH01000065">
    <property type="protein sequence ID" value="MYC95720.1"/>
    <property type="molecule type" value="Genomic_DNA"/>
</dbReference>
<proteinExistence type="predicted"/>
<name>A0A6B1D6W8_9CHLR</name>
<reference evidence="5" key="1">
    <citation type="submission" date="2019-09" db="EMBL/GenBank/DDBJ databases">
        <title>Characterisation of the sponge microbiome using genome-centric metagenomics.</title>
        <authorList>
            <person name="Engelberts J.P."/>
            <person name="Robbins S.J."/>
            <person name="De Goeij J.M."/>
            <person name="Aranda M."/>
            <person name="Bell S.C."/>
            <person name="Webster N.S."/>
        </authorList>
    </citation>
    <scope>NUCLEOTIDE SEQUENCE</scope>
    <source>
        <strain evidence="5">SB0661_bin_32</strain>
    </source>
</reference>
<dbReference type="Pfam" id="PF08239">
    <property type="entry name" value="SH3_3"/>
    <property type="match status" value="1"/>
</dbReference>
<keyword evidence="3" id="KW-1133">Transmembrane helix</keyword>
<dbReference type="InterPro" id="IPR003646">
    <property type="entry name" value="SH3-like_bac-type"/>
</dbReference>
<evidence type="ECO:0000259" key="4">
    <source>
        <dbReference type="Pfam" id="PF08239"/>
    </source>
</evidence>
<feature type="transmembrane region" description="Helical" evidence="3">
    <location>
        <begin position="60"/>
        <end position="79"/>
    </location>
</feature>
<dbReference type="InterPro" id="IPR024079">
    <property type="entry name" value="MetalloPept_cat_dom_sf"/>
</dbReference>
<feature type="coiled-coil region" evidence="1">
    <location>
        <begin position="84"/>
        <end position="111"/>
    </location>
</feature>
<dbReference type="GO" id="GO:0008237">
    <property type="term" value="F:metallopeptidase activity"/>
    <property type="evidence" value="ECO:0007669"/>
    <property type="project" value="InterPro"/>
</dbReference>